<feature type="domain" description="Histone deacetylase" evidence="1">
    <location>
        <begin position="195"/>
        <end position="281"/>
    </location>
</feature>
<organism evidence="2">
    <name type="scientific">uncultured Gemmatimonadota bacterium</name>
    <dbReference type="NCBI Taxonomy" id="203437"/>
    <lineage>
        <taxon>Bacteria</taxon>
        <taxon>Pseudomonadati</taxon>
        <taxon>Gemmatimonadota</taxon>
        <taxon>environmental samples</taxon>
    </lineage>
</organism>
<dbReference type="Gene3D" id="3.40.800.20">
    <property type="entry name" value="Histone deacetylase domain"/>
    <property type="match status" value="2"/>
</dbReference>
<protein>
    <submittedName>
        <fullName evidence="2">Acetylspermidine deacetylase Deacetylases, including yeast histone deacetylase and acetoin utilization protein</fullName>
        <ecNumber evidence="2">3.5.1.48</ecNumber>
    </submittedName>
</protein>
<gene>
    <name evidence="2" type="ORF">AVDCRST_MAG68-3289</name>
</gene>
<dbReference type="EC" id="3.5.1.48" evidence="2"/>
<dbReference type="InterPro" id="IPR023696">
    <property type="entry name" value="Ureohydrolase_dom_sf"/>
</dbReference>
<dbReference type="AlphaFoldDB" id="A0A6J4LZ57"/>
<evidence type="ECO:0000313" key="2">
    <source>
        <dbReference type="EMBL" id="CAA9344766.1"/>
    </source>
</evidence>
<evidence type="ECO:0000259" key="1">
    <source>
        <dbReference type="Pfam" id="PF00850"/>
    </source>
</evidence>
<dbReference type="InterPro" id="IPR037138">
    <property type="entry name" value="His_deacetylse_dom_sf"/>
</dbReference>
<reference evidence="2" key="1">
    <citation type="submission" date="2020-02" db="EMBL/GenBank/DDBJ databases">
        <authorList>
            <person name="Meier V. D."/>
        </authorList>
    </citation>
    <scope>NUCLEOTIDE SEQUENCE</scope>
    <source>
        <strain evidence="2">AVDCRST_MAG68</strain>
    </source>
</reference>
<keyword evidence="2" id="KW-0378">Hydrolase</keyword>
<dbReference type="EMBL" id="CADCTW010000153">
    <property type="protein sequence ID" value="CAA9344766.1"/>
    <property type="molecule type" value="Genomic_DNA"/>
</dbReference>
<dbReference type="Pfam" id="PF00850">
    <property type="entry name" value="Hist_deacetyl"/>
    <property type="match status" value="2"/>
</dbReference>
<dbReference type="SUPFAM" id="SSF52768">
    <property type="entry name" value="Arginase/deacetylase"/>
    <property type="match status" value="1"/>
</dbReference>
<dbReference type="InterPro" id="IPR023801">
    <property type="entry name" value="His_deacetylse_dom"/>
</dbReference>
<proteinExistence type="predicted"/>
<dbReference type="PANTHER" id="PTHR10625">
    <property type="entry name" value="HISTONE DEACETYLASE HDAC1-RELATED"/>
    <property type="match status" value="1"/>
</dbReference>
<dbReference type="GO" id="GO:0004407">
    <property type="term" value="F:histone deacetylase activity"/>
    <property type="evidence" value="ECO:0007669"/>
    <property type="project" value="TreeGrafter"/>
</dbReference>
<feature type="domain" description="Histone deacetylase" evidence="1">
    <location>
        <begin position="23"/>
        <end position="165"/>
    </location>
</feature>
<accession>A0A6J4LZ57</accession>
<sequence length="287" mass="30442">MASKITAFVSHEDIPRHDTGWNHPDHQGRIPAIARAVYRDMLTLFEPMLELSAVPATDEDLRLVHTAEYVRRVREAAGAQAAEIDGVRISGASDEAARASVGGALTAVDAVLGGDVRNAFVLARPPGRDALPDAAAGFSIFNTVAIAARHLRERRGTRSVLVVSWGSSPATHLRSVLAAPWLQMIDIHTPQEGAAFADALRDALGALPSAPGFVLLSAGFDILAGDPVGTLAVEPREVYDITRVLREWADQHASGRLVSVLEGGYDATATARAVVQHLRALIGLPPA</sequence>
<dbReference type="GO" id="GO:0047611">
    <property type="term" value="F:acetylspermidine deacetylase activity"/>
    <property type="evidence" value="ECO:0007669"/>
    <property type="project" value="UniProtKB-EC"/>
</dbReference>
<dbReference type="GO" id="GO:0040029">
    <property type="term" value="P:epigenetic regulation of gene expression"/>
    <property type="evidence" value="ECO:0007669"/>
    <property type="project" value="TreeGrafter"/>
</dbReference>
<name>A0A6J4LZ57_9BACT</name>